<dbReference type="PANTHER" id="PTHR46093:SF18">
    <property type="entry name" value="FIBRONECTIN TYPE-III DOMAIN-CONTAINING PROTEIN"/>
    <property type="match status" value="1"/>
</dbReference>
<dbReference type="InterPro" id="IPR015915">
    <property type="entry name" value="Kelch-typ_b-propeller"/>
</dbReference>
<protein>
    <submittedName>
        <fullName evidence="3">Uncharacterized protein</fullName>
    </submittedName>
</protein>
<dbReference type="AlphaFoldDB" id="A0A1R2CFR5"/>
<gene>
    <name evidence="3" type="ORF">SteCoe_10347</name>
</gene>
<dbReference type="InterPro" id="IPR011043">
    <property type="entry name" value="Gal_Oxase/kelch_b-propeller"/>
</dbReference>
<proteinExistence type="predicted"/>
<dbReference type="Gene3D" id="2.120.10.80">
    <property type="entry name" value="Kelch-type beta propeller"/>
    <property type="match status" value="2"/>
</dbReference>
<evidence type="ECO:0000256" key="2">
    <source>
        <dbReference type="ARBA" id="ARBA00022737"/>
    </source>
</evidence>
<comment type="caution">
    <text evidence="3">The sequence shown here is derived from an EMBL/GenBank/DDBJ whole genome shotgun (WGS) entry which is preliminary data.</text>
</comment>
<evidence type="ECO:0000256" key="1">
    <source>
        <dbReference type="ARBA" id="ARBA00022441"/>
    </source>
</evidence>
<evidence type="ECO:0000313" key="3">
    <source>
        <dbReference type="EMBL" id="OMJ87861.1"/>
    </source>
</evidence>
<organism evidence="3 4">
    <name type="scientific">Stentor coeruleus</name>
    <dbReference type="NCBI Taxonomy" id="5963"/>
    <lineage>
        <taxon>Eukaryota</taxon>
        <taxon>Sar</taxon>
        <taxon>Alveolata</taxon>
        <taxon>Ciliophora</taxon>
        <taxon>Postciliodesmatophora</taxon>
        <taxon>Heterotrichea</taxon>
        <taxon>Heterotrichida</taxon>
        <taxon>Stentoridae</taxon>
        <taxon>Stentor</taxon>
    </lineage>
</organism>
<reference evidence="3 4" key="1">
    <citation type="submission" date="2016-11" db="EMBL/GenBank/DDBJ databases">
        <title>The macronuclear genome of Stentor coeruleus: a giant cell with tiny introns.</title>
        <authorList>
            <person name="Slabodnick M."/>
            <person name="Ruby J.G."/>
            <person name="Reiff S.B."/>
            <person name="Swart E.C."/>
            <person name="Gosai S."/>
            <person name="Prabakaran S."/>
            <person name="Witkowska E."/>
            <person name="Larue G.E."/>
            <person name="Fisher S."/>
            <person name="Freeman R.M."/>
            <person name="Gunawardena J."/>
            <person name="Chu W."/>
            <person name="Stover N.A."/>
            <person name="Gregory B.D."/>
            <person name="Nowacki M."/>
            <person name="Derisi J."/>
            <person name="Roy S.W."/>
            <person name="Marshall W.F."/>
            <person name="Sood P."/>
        </authorList>
    </citation>
    <scope>NUCLEOTIDE SEQUENCE [LARGE SCALE GENOMIC DNA]</scope>
    <source>
        <strain evidence="3">WM001</strain>
    </source>
</reference>
<sequence length="485" mass="54371">MMLTNKHRSQSQRDIKLPKLPKIPTSMRIGPTTRLSPPRNLVQNFELSSKNLITLTEKHDELNSNPSIGFMDVLVQKYSSHSQNEYTDFPNKVQKTKPVTFSWSIKRTYGNAPKSRVGATLTALGNDIYLFGGQSGDRLNELKCLKYDSLHWDTVVFTKDMEAPEPRDGHVTLPYKNYLVVYGGAGGFNDVLHTRTCSPLLHLLDTQSLHWKIFKPIGRLPDPRRNHGAAIIGCTIMIYGGIGNDNNTLSDLNGVNLDSMQWFTPKFSKDTVRPGPRHSFGMCSVFHPAMLKINNNEIFNLPAIYDEDYTRKNCGLYIFGGMNGERKVLNDLYIIQPVKKYSKSDKNLLRINKIEGTGRIPIARYGHSMGMCGKYIVIVGGRNDDLYSGHGQSNVDEIASFNITNSHWEIVDIVGVLPISCWGVACVSLGTKLLCFGGMNLSSFATNEVWALETNQELAEGFELKKKDGPIRIVIKRTTKFAPFS</sequence>
<dbReference type="SUPFAM" id="SSF117281">
    <property type="entry name" value="Kelch motif"/>
    <property type="match status" value="1"/>
</dbReference>
<dbReference type="SUPFAM" id="SSF50965">
    <property type="entry name" value="Galactose oxidase, central domain"/>
    <property type="match status" value="1"/>
</dbReference>
<keyword evidence="2" id="KW-0677">Repeat</keyword>
<dbReference type="EMBL" id="MPUH01000166">
    <property type="protein sequence ID" value="OMJ87861.1"/>
    <property type="molecule type" value="Genomic_DNA"/>
</dbReference>
<dbReference type="OrthoDB" id="289745at2759"/>
<keyword evidence="1" id="KW-0880">Kelch repeat</keyword>
<dbReference type="Proteomes" id="UP000187209">
    <property type="component" value="Unassembled WGS sequence"/>
</dbReference>
<name>A0A1R2CFR5_9CILI</name>
<evidence type="ECO:0000313" key="4">
    <source>
        <dbReference type="Proteomes" id="UP000187209"/>
    </source>
</evidence>
<dbReference type="Pfam" id="PF24681">
    <property type="entry name" value="Kelch_KLHDC2_KLHL20_DRC7"/>
    <property type="match status" value="2"/>
</dbReference>
<keyword evidence="4" id="KW-1185">Reference proteome</keyword>
<accession>A0A1R2CFR5</accession>
<dbReference type="PANTHER" id="PTHR46093">
    <property type="entry name" value="ACYL-COA-BINDING DOMAIN-CONTAINING PROTEIN 5"/>
    <property type="match status" value="1"/>
</dbReference>